<dbReference type="RefSeq" id="WP_284208474.1">
    <property type="nucleotide sequence ID" value="NZ_BSSU01000012.1"/>
</dbReference>
<evidence type="ECO:0000313" key="1">
    <source>
        <dbReference type="EMBL" id="GLX83075.1"/>
    </source>
</evidence>
<sequence length="105" mass="12237">MRPRVKLTKATLISIKSDLEDKVEQVLYAIFSEDNESGKKGEALFTTKIMEVNGLEYRTFGADFYILDTEPKQFDVNIFEFNLMHECMYSPEELLELREILPTGY</sequence>
<accession>A0ABQ6H7A3</accession>
<keyword evidence="2" id="KW-1185">Reference proteome</keyword>
<comment type="caution">
    <text evidence="1">The sequence shown here is derived from an EMBL/GenBank/DDBJ whole genome shotgun (WGS) entry which is preliminary data.</text>
</comment>
<name>A0ABQ6H7A3_9GAMM</name>
<gene>
    <name evidence="1" type="ORF">theurythT_25270</name>
</gene>
<dbReference type="EMBL" id="BSSU01000012">
    <property type="protein sequence ID" value="GLX83075.1"/>
    <property type="molecule type" value="Genomic_DNA"/>
</dbReference>
<organism evidence="1 2">
    <name type="scientific">Thalassotalea eurytherma</name>
    <dbReference type="NCBI Taxonomy" id="1144278"/>
    <lineage>
        <taxon>Bacteria</taxon>
        <taxon>Pseudomonadati</taxon>
        <taxon>Pseudomonadota</taxon>
        <taxon>Gammaproteobacteria</taxon>
        <taxon>Alteromonadales</taxon>
        <taxon>Colwelliaceae</taxon>
        <taxon>Thalassotalea</taxon>
    </lineage>
</organism>
<protein>
    <submittedName>
        <fullName evidence="1">Uncharacterized protein</fullName>
    </submittedName>
</protein>
<reference evidence="1 2" key="1">
    <citation type="submission" date="2023-03" db="EMBL/GenBank/DDBJ databases">
        <title>Draft genome sequence of Thalassotalea eurytherma JCM 18482T.</title>
        <authorList>
            <person name="Sawabe T."/>
        </authorList>
    </citation>
    <scope>NUCLEOTIDE SEQUENCE [LARGE SCALE GENOMIC DNA]</scope>
    <source>
        <strain evidence="1 2">JCM 18482</strain>
    </source>
</reference>
<evidence type="ECO:0000313" key="2">
    <source>
        <dbReference type="Proteomes" id="UP001157133"/>
    </source>
</evidence>
<dbReference type="Proteomes" id="UP001157133">
    <property type="component" value="Unassembled WGS sequence"/>
</dbReference>
<proteinExistence type="predicted"/>